<dbReference type="PROSITE" id="PS00760">
    <property type="entry name" value="SPASE_I_2"/>
    <property type="match status" value="1"/>
</dbReference>
<dbReference type="FunFam" id="2.10.109.10:FF:000008">
    <property type="entry name" value="Signal peptidase I"/>
    <property type="match status" value="1"/>
</dbReference>
<dbReference type="PROSITE" id="PS00761">
    <property type="entry name" value="SPASE_I_3"/>
    <property type="match status" value="1"/>
</dbReference>
<comment type="subcellular location">
    <subcellularLocation>
        <location evidence="2">Cell membrane</location>
        <topology evidence="2">Single-pass type II membrane protein</topology>
    </subcellularLocation>
    <subcellularLocation>
        <location evidence="13">Membrane</location>
        <topology evidence="13">Single-pass type II membrane protein</topology>
    </subcellularLocation>
</comment>
<gene>
    <name evidence="15" type="primary">lepB</name>
    <name evidence="15" type="ORF">RAK27_17840</name>
</gene>
<dbReference type="GeneID" id="83606140"/>
<dbReference type="InterPro" id="IPR036286">
    <property type="entry name" value="LexA/Signal_pep-like_sf"/>
</dbReference>
<dbReference type="GO" id="GO:0009003">
    <property type="term" value="F:signal peptidase activity"/>
    <property type="evidence" value="ECO:0007669"/>
    <property type="project" value="UniProtKB-EC"/>
</dbReference>
<dbReference type="Gene3D" id="2.10.109.10">
    <property type="entry name" value="Umud Fragment, subunit A"/>
    <property type="match status" value="1"/>
</dbReference>
<dbReference type="SUPFAM" id="SSF51306">
    <property type="entry name" value="LexA/Signal peptidase"/>
    <property type="match status" value="1"/>
</dbReference>
<comment type="caution">
    <text evidence="15">The sequence shown here is derived from an EMBL/GenBank/DDBJ whole genome shotgun (WGS) entry which is preliminary data.</text>
</comment>
<evidence type="ECO:0000313" key="15">
    <source>
        <dbReference type="EMBL" id="MDZ5760506.1"/>
    </source>
</evidence>
<evidence type="ECO:0000256" key="12">
    <source>
        <dbReference type="RuleBase" id="RU003993"/>
    </source>
</evidence>
<dbReference type="EMBL" id="JAVBVO010000005">
    <property type="protein sequence ID" value="MDZ5760506.1"/>
    <property type="molecule type" value="Genomic_DNA"/>
</dbReference>
<keyword evidence="8 12" id="KW-0378">Hydrolase</keyword>
<dbReference type="RefSeq" id="WP_010052926.1">
    <property type="nucleotide sequence ID" value="NZ_BJOJ01000007.1"/>
</dbReference>
<keyword evidence="10 12" id="KW-0472">Membrane</keyword>
<dbReference type="InterPro" id="IPR000223">
    <property type="entry name" value="Pept_S26A_signal_pept_1"/>
</dbReference>
<comment type="similarity">
    <text evidence="3 13">Belongs to the peptidase S26 family.</text>
</comment>
<dbReference type="GO" id="GO:0005886">
    <property type="term" value="C:plasma membrane"/>
    <property type="evidence" value="ECO:0007669"/>
    <property type="project" value="UniProtKB-SubCell"/>
</dbReference>
<dbReference type="AlphaFoldDB" id="A0AAW9KBJ4"/>
<dbReference type="NCBIfam" id="TIGR02227">
    <property type="entry name" value="sigpep_I_bact"/>
    <property type="match status" value="1"/>
</dbReference>
<accession>A0AAW9KBJ4</accession>
<feature type="active site" evidence="11">
    <location>
        <position position="78"/>
    </location>
</feature>
<keyword evidence="6 12" id="KW-0645">Protease</keyword>
<feature type="transmembrane region" description="Helical" evidence="12">
    <location>
        <begin position="16"/>
        <end position="37"/>
    </location>
</feature>
<dbReference type="InterPro" id="IPR019756">
    <property type="entry name" value="Pept_S26A_signal_pept_1_Ser-AS"/>
</dbReference>
<keyword evidence="9 12" id="KW-1133">Transmembrane helix</keyword>
<evidence type="ECO:0000256" key="11">
    <source>
        <dbReference type="PIRSR" id="PIRSR600223-1"/>
    </source>
</evidence>
<dbReference type="InterPro" id="IPR019758">
    <property type="entry name" value="Pept_S26A_signal_pept_1_CS"/>
</dbReference>
<evidence type="ECO:0000256" key="3">
    <source>
        <dbReference type="ARBA" id="ARBA00009370"/>
    </source>
</evidence>
<dbReference type="InterPro" id="IPR019533">
    <property type="entry name" value="Peptidase_S26"/>
</dbReference>
<evidence type="ECO:0000256" key="10">
    <source>
        <dbReference type="ARBA" id="ARBA00023136"/>
    </source>
</evidence>
<proteinExistence type="inferred from homology"/>
<evidence type="ECO:0000256" key="9">
    <source>
        <dbReference type="ARBA" id="ARBA00022989"/>
    </source>
</evidence>
<dbReference type="InterPro" id="IPR019757">
    <property type="entry name" value="Pept_S26A_signal_pept_1_Lys-AS"/>
</dbReference>
<sequence length="181" mass="20927">MENKIWRDHLWDWFKAFLLAVCVAVALRYFILLPITVQGSSMIPTLHQGDQMIVESISKMRRFDVIVFQDSSNRTLVKRIIGLPGDTIVYKEDQLYVNDKKVSEPFLKNSLVEKAGETWTSDFDLEQLTGTNKIPKNSYFVLGDNRRSSNDSRAFGFVDEKDIIGKTNFIYYPMKRAGFIN</sequence>
<evidence type="ECO:0000256" key="1">
    <source>
        <dbReference type="ARBA" id="ARBA00000677"/>
    </source>
</evidence>
<dbReference type="PANTHER" id="PTHR43390:SF1">
    <property type="entry name" value="CHLOROPLAST PROCESSING PEPTIDASE"/>
    <property type="match status" value="1"/>
</dbReference>
<feature type="domain" description="Peptidase S26" evidence="14">
    <location>
        <begin position="11"/>
        <end position="172"/>
    </location>
</feature>
<dbReference type="PROSITE" id="PS00501">
    <property type="entry name" value="SPASE_I_1"/>
    <property type="match status" value="1"/>
</dbReference>
<evidence type="ECO:0000256" key="13">
    <source>
        <dbReference type="RuleBase" id="RU362042"/>
    </source>
</evidence>
<evidence type="ECO:0000256" key="6">
    <source>
        <dbReference type="ARBA" id="ARBA00022670"/>
    </source>
</evidence>
<feature type="active site" evidence="11">
    <location>
        <position position="41"/>
    </location>
</feature>
<evidence type="ECO:0000256" key="5">
    <source>
        <dbReference type="ARBA" id="ARBA00022475"/>
    </source>
</evidence>
<comment type="catalytic activity">
    <reaction evidence="1 12">
        <text>Cleavage of hydrophobic, N-terminal signal or leader sequences from secreted and periplasmic proteins.</text>
        <dbReference type="EC" id="3.4.21.89"/>
    </reaction>
</comment>
<organism evidence="15 16">
    <name type="scientific">Carnobacterium maltaromaticum</name>
    <name type="common">Carnobacterium piscicola</name>
    <dbReference type="NCBI Taxonomy" id="2751"/>
    <lineage>
        <taxon>Bacteria</taxon>
        <taxon>Bacillati</taxon>
        <taxon>Bacillota</taxon>
        <taxon>Bacilli</taxon>
        <taxon>Lactobacillales</taxon>
        <taxon>Carnobacteriaceae</taxon>
        <taxon>Carnobacterium</taxon>
    </lineage>
</organism>
<name>A0AAW9KBJ4_CARML</name>
<evidence type="ECO:0000256" key="7">
    <source>
        <dbReference type="ARBA" id="ARBA00022692"/>
    </source>
</evidence>
<dbReference type="Proteomes" id="UP001290462">
    <property type="component" value="Unassembled WGS sequence"/>
</dbReference>
<dbReference type="Pfam" id="PF10502">
    <property type="entry name" value="Peptidase_S26"/>
    <property type="match status" value="1"/>
</dbReference>
<dbReference type="GO" id="GO:0004252">
    <property type="term" value="F:serine-type endopeptidase activity"/>
    <property type="evidence" value="ECO:0007669"/>
    <property type="project" value="InterPro"/>
</dbReference>
<protein>
    <recommendedName>
        <fullName evidence="4 12">Signal peptidase I</fullName>
        <ecNumber evidence="4 12">3.4.21.89</ecNumber>
    </recommendedName>
</protein>
<dbReference type="CDD" id="cd06530">
    <property type="entry name" value="S26_SPase_I"/>
    <property type="match status" value="1"/>
</dbReference>
<evidence type="ECO:0000259" key="14">
    <source>
        <dbReference type="Pfam" id="PF10502"/>
    </source>
</evidence>
<dbReference type="EC" id="3.4.21.89" evidence="4 12"/>
<keyword evidence="7 12" id="KW-0812">Transmembrane</keyword>
<dbReference type="PANTHER" id="PTHR43390">
    <property type="entry name" value="SIGNAL PEPTIDASE I"/>
    <property type="match status" value="1"/>
</dbReference>
<dbReference type="PRINTS" id="PR00727">
    <property type="entry name" value="LEADERPTASE"/>
</dbReference>
<evidence type="ECO:0000256" key="2">
    <source>
        <dbReference type="ARBA" id="ARBA00004401"/>
    </source>
</evidence>
<dbReference type="GO" id="GO:0006465">
    <property type="term" value="P:signal peptide processing"/>
    <property type="evidence" value="ECO:0007669"/>
    <property type="project" value="InterPro"/>
</dbReference>
<evidence type="ECO:0000256" key="4">
    <source>
        <dbReference type="ARBA" id="ARBA00013208"/>
    </source>
</evidence>
<reference evidence="15" key="1">
    <citation type="submission" date="2023-08" db="EMBL/GenBank/DDBJ databases">
        <title>Genomic characterization of piscicolin 126 produced by Carnobacterium maltaromaticum CM22 strain isolated from salmon (Salmo salar).</title>
        <authorList>
            <person name="Gonzalez-Gragera E."/>
            <person name="Garcia-Lopez J.D."/>
            <person name="Teso-Perez C."/>
            <person name="Gimenez-Hernandez I."/>
            <person name="Peralta-Sanchez J.M."/>
            <person name="Valdivia E."/>
            <person name="Montalban-Lopez M."/>
            <person name="Martin-Platero A.M."/>
            <person name="Banos A."/>
            <person name="Martinez-Bueno M."/>
        </authorList>
    </citation>
    <scope>NUCLEOTIDE SEQUENCE</scope>
    <source>
        <strain evidence="15">CM22</strain>
    </source>
</reference>
<evidence type="ECO:0000256" key="8">
    <source>
        <dbReference type="ARBA" id="ARBA00022801"/>
    </source>
</evidence>
<evidence type="ECO:0000313" key="16">
    <source>
        <dbReference type="Proteomes" id="UP001290462"/>
    </source>
</evidence>
<keyword evidence="5" id="KW-1003">Cell membrane</keyword>